<evidence type="ECO:0000313" key="1">
    <source>
        <dbReference type="EMBL" id="OZC06183.1"/>
    </source>
</evidence>
<organism evidence="3">
    <name type="scientific">Onchocerca flexuosa</name>
    <dbReference type="NCBI Taxonomy" id="387005"/>
    <lineage>
        <taxon>Eukaryota</taxon>
        <taxon>Metazoa</taxon>
        <taxon>Ecdysozoa</taxon>
        <taxon>Nematoda</taxon>
        <taxon>Chromadorea</taxon>
        <taxon>Rhabditida</taxon>
        <taxon>Spirurina</taxon>
        <taxon>Spiruromorpha</taxon>
        <taxon>Filarioidea</taxon>
        <taxon>Onchocercidae</taxon>
        <taxon>Onchocerca</taxon>
    </lineage>
</organism>
<keyword evidence="2" id="KW-1185">Reference proteome</keyword>
<protein>
    <submittedName>
        <fullName evidence="3">ING domain-containing protein</fullName>
    </submittedName>
</protein>
<accession>A0A183HV10</accession>
<name>A0A183HV10_9BILA</name>
<evidence type="ECO:0000313" key="2">
    <source>
        <dbReference type="Proteomes" id="UP000242913"/>
    </source>
</evidence>
<dbReference type="Proteomes" id="UP000242913">
    <property type="component" value="Unassembled WGS sequence"/>
</dbReference>
<dbReference type="WBParaSite" id="OFLC_0001132201-mRNA-1">
    <property type="protein sequence ID" value="OFLC_0001132201-mRNA-1"/>
    <property type="gene ID" value="OFLC_0001132201"/>
</dbReference>
<evidence type="ECO:0000313" key="3">
    <source>
        <dbReference type="WBParaSite" id="OFLC_0001132201-mRNA-1"/>
    </source>
</evidence>
<gene>
    <name evidence="1" type="ORF">X798_06831</name>
</gene>
<reference evidence="1 2" key="1">
    <citation type="submission" date="2015-12" db="EMBL/GenBank/DDBJ databases">
        <title>Draft genome of the nematode, Onchocerca flexuosa.</title>
        <authorList>
            <person name="Mitreva M."/>
        </authorList>
    </citation>
    <scope>NUCLEOTIDE SEQUENCE [LARGE SCALE GENOMIC DNA]</scope>
    <source>
        <strain evidence="1">Red Deer</strain>
    </source>
</reference>
<dbReference type="AlphaFoldDB" id="A0A183HV10"/>
<dbReference type="EMBL" id="KZ270188">
    <property type="protein sequence ID" value="OZC06183.1"/>
    <property type="molecule type" value="Genomic_DNA"/>
</dbReference>
<sequence>MPEIFNLPPVEDLPDEFLEQLRALMADVCMVIRDAMGSVSVDCKVSDYERSFTSIKTWACVHRSTWQ</sequence>
<proteinExistence type="predicted"/>
<reference evidence="3" key="2">
    <citation type="submission" date="2016-06" db="UniProtKB">
        <authorList>
            <consortium name="WormBaseParasite"/>
        </authorList>
    </citation>
    <scope>IDENTIFICATION</scope>
</reference>